<gene>
    <name evidence="3" type="ORF">AUCHE_09_01260</name>
</gene>
<evidence type="ECO:0000313" key="3">
    <source>
        <dbReference type="EMBL" id="GAB78521.1"/>
    </source>
</evidence>
<sequence>MNRTQSLRLLWCVVALIALGGAVARLTGLDIQNYWIDEIFSVRQTDSSLIKVLRVGRTEVHPPTYALLLHVWVLLGGNTTAWTHLLSALISIGGIAVSYLALRRSTLPDVARALIVIATACSGFSLAYAQETRAYSLIWLAAVGTTATTLLIVEQLAAAKALAKTAEATPAAEKTEATPAAEKTPATDQASAVTDPAVESTDPAKADRKMWIAWIVWGLLGSAGHMFGAILVIGAAATLLLMFHTSWKKILIATGIAILPQVSWVGLGMAITPKFANGAKWAPAPDGESVVQLFLNTFSWGPLTQVEDGFYFHGMTGVAIFGGILVLALLARAAMIVTSGGALNAPANPDAEPTTEDSLNYVVIALGILTTGTIIAVYGVSQIEHLWLLRNMIVIAPALSWLVCLLVVLLAPRGAIRMVFASAVTVALVASMFSATGAQRVPYKTGFRDAVYDIMRFRQAHPDGFVQHNVDSWWLLGTDHPRDDASLNKILLPGQRISPGPFPKNIVRTDRPTLVVGMRLHLRDNEKKGRYIMDSLGADRCRQIMHKDVTVIWCDAPTAANPNPTAKPAPDWPRP</sequence>
<name>K6UMY2_9MICO</name>
<comment type="caution">
    <text evidence="3">The sequence shown here is derived from an EMBL/GenBank/DDBJ whole genome shotgun (WGS) entry which is preliminary data.</text>
</comment>
<evidence type="ECO:0000256" key="1">
    <source>
        <dbReference type="SAM" id="MobiDB-lite"/>
    </source>
</evidence>
<evidence type="ECO:0008006" key="5">
    <source>
        <dbReference type="Google" id="ProtNLM"/>
    </source>
</evidence>
<evidence type="ECO:0000256" key="2">
    <source>
        <dbReference type="SAM" id="Phobius"/>
    </source>
</evidence>
<dbReference type="EMBL" id="BAGZ01000009">
    <property type="protein sequence ID" value="GAB78521.1"/>
    <property type="molecule type" value="Genomic_DNA"/>
</dbReference>
<feature type="region of interest" description="Disordered" evidence="1">
    <location>
        <begin position="170"/>
        <end position="200"/>
    </location>
</feature>
<dbReference type="RefSeq" id="WP_006503276.1">
    <property type="nucleotide sequence ID" value="NZ_BAGZ01000009.1"/>
</dbReference>
<dbReference type="Proteomes" id="UP000008495">
    <property type="component" value="Unassembled WGS sequence"/>
</dbReference>
<evidence type="ECO:0000313" key="4">
    <source>
        <dbReference type="Proteomes" id="UP000008495"/>
    </source>
</evidence>
<feature type="transmembrane region" description="Helical" evidence="2">
    <location>
        <begin position="81"/>
        <end position="102"/>
    </location>
</feature>
<proteinExistence type="predicted"/>
<keyword evidence="2" id="KW-0812">Transmembrane</keyword>
<protein>
    <recommendedName>
        <fullName evidence="5">Glycosyltransferase RgtA/B/C/D-like domain-containing protein</fullName>
    </recommendedName>
</protein>
<organism evidence="3 4">
    <name type="scientific">Austwickia chelonae NBRC 105200</name>
    <dbReference type="NCBI Taxonomy" id="1184607"/>
    <lineage>
        <taxon>Bacteria</taxon>
        <taxon>Bacillati</taxon>
        <taxon>Actinomycetota</taxon>
        <taxon>Actinomycetes</taxon>
        <taxon>Micrococcales</taxon>
        <taxon>Dermatophilaceae</taxon>
        <taxon>Austwickia</taxon>
    </lineage>
</organism>
<feature type="transmembrane region" description="Helical" evidence="2">
    <location>
        <begin position="358"/>
        <end position="380"/>
    </location>
</feature>
<keyword evidence="2" id="KW-1133">Transmembrane helix</keyword>
<keyword evidence="2" id="KW-0472">Membrane</keyword>
<feature type="transmembrane region" description="Helical" evidence="2">
    <location>
        <begin position="211"/>
        <end position="244"/>
    </location>
</feature>
<feature type="transmembrane region" description="Helical" evidence="2">
    <location>
        <begin position="392"/>
        <end position="412"/>
    </location>
</feature>
<dbReference type="eggNOG" id="COG5305">
    <property type="taxonomic scope" value="Bacteria"/>
</dbReference>
<dbReference type="AlphaFoldDB" id="K6UMY2"/>
<feature type="transmembrane region" description="Helical" evidence="2">
    <location>
        <begin position="418"/>
        <end position="438"/>
    </location>
</feature>
<accession>K6UMY2</accession>
<feature type="transmembrane region" description="Helical" evidence="2">
    <location>
        <begin position="250"/>
        <end position="271"/>
    </location>
</feature>
<keyword evidence="4" id="KW-1185">Reference proteome</keyword>
<feature type="compositionally biased region" description="Low complexity" evidence="1">
    <location>
        <begin position="170"/>
        <end position="187"/>
    </location>
</feature>
<reference evidence="3 4" key="1">
    <citation type="submission" date="2012-08" db="EMBL/GenBank/DDBJ databases">
        <title>Whole genome shotgun sequence of Austwickia chelonae NBRC 105200.</title>
        <authorList>
            <person name="Yoshida I."/>
            <person name="Hosoyama A."/>
            <person name="Tsuchikane K."/>
            <person name="Katsumata H."/>
            <person name="Ando Y."/>
            <person name="Ohji S."/>
            <person name="Hamada M."/>
            <person name="Tamura T."/>
            <person name="Yamazoe A."/>
            <person name="Yamazaki S."/>
            <person name="Fujita N."/>
        </authorList>
    </citation>
    <scope>NUCLEOTIDE SEQUENCE [LARGE SCALE GENOMIC DNA]</scope>
    <source>
        <strain evidence="3 4">NBRC 105200</strain>
    </source>
</reference>
<feature type="transmembrane region" description="Helical" evidence="2">
    <location>
        <begin position="134"/>
        <end position="153"/>
    </location>
</feature>
<feature type="transmembrane region" description="Helical" evidence="2">
    <location>
        <begin position="318"/>
        <end position="338"/>
    </location>
</feature>
<dbReference type="STRING" id="100225.SAMN05421595_2794"/>